<evidence type="ECO:0000313" key="3">
    <source>
        <dbReference type="Proteomes" id="UP000026962"/>
    </source>
</evidence>
<accession>A0A0E0LA69</accession>
<dbReference type="Proteomes" id="UP000026962">
    <property type="component" value="Chromosome 6"/>
</dbReference>
<sequence length="154" mass="15810">MLFVAPARRRRLPPEPIVSSSRAPAGQPGAPARCRHLPLEPLAASSRAPAGHPDAAVGSGCAPYPAASSRTPAATASPPPAGQPGAARSLSSLHLIVLVPPKPQRSGCGSSSLHFLLVNTRAAAFVAALAPLLIWNLGYTITEVAAAINPCWWH</sequence>
<feature type="compositionally biased region" description="Low complexity" evidence="1">
    <location>
        <begin position="19"/>
        <end position="32"/>
    </location>
</feature>
<organism evidence="2">
    <name type="scientific">Oryza punctata</name>
    <name type="common">Red rice</name>
    <dbReference type="NCBI Taxonomy" id="4537"/>
    <lineage>
        <taxon>Eukaryota</taxon>
        <taxon>Viridiplantae</taxon>
        <taxon>Streptophyta</taxon>
        <taxon>Embryophyta</taxon>
        <taxon>Tracheophyta</taxon>
        <taxon>Spermatophyta</taxon>
        <taxon>Magnoliopsida</taxon>
        <taxon>Liliopsida</taxon>
        <taxon>Poales</taxon>
        <taxon>Poaceae</taxon>
        <taxon>BOP clade</taxon>
        <taxon>Oryzoideae</taxon>
        <taxon>Oryzeae</taxon>
        <taxon>Oryzinae</taxon>
        <taxon>Oryza</taxon>
    </lineage>
</organism>
<dbReference type="Gramene" id="OPUNC06G09630.1">
    <property type="protein sequence ID" value="OPUNC06G09630.1"/>
    <property type="gene ID" value="OPUNC06G09630"/>
</dbReference>
<name>A0A0E0LA69_ORYPU</name>
<proteinExistence type="predicted"/>
<dbReference type="HOGENOM" id="CLU_1707166_0_0_1"/>
<evidence type="ECO:0000256" key="1">
    <source>
        <dbReference type="SAM" id="MobiDB-lite"/>
    </source>
</evidence>
<feature type="region of interest" description="Disordered" evidence="1">
    <location>
        <begin position="1"/>
        <end position="87"/>
    </location>
</feature>
<keyword evidence="3" id="KW-1185">Reference proteome</keyword>
<reference evidence="2" key="1">
    <citation type="submission" date="2015-04" db="UniProtKB">
        <authorList>
            <consortium name="EnsemblPlants"/>
        </authorList>
    </citation>
    <scope>IDENTIFICATION</scope>
</reference>
<feature type="compositionally biased region" description="Low complexity" evidence="1">
    <location>
        <begin position="62"/>
        <end position="76"/>
    </location>
</feature>
<dbReference type="AlphaFoldDB" id="A0A0E0LA69"/>
<evidence type="ECO:0000313" key="2">
    <source>
        <dbReference type="EnsemblPlants" id="OPUNC06G09630.1"/>
    </source>
</evidence>
<dbReference type="EnsemblPlants" id="OPUNC06G09630.1">
    <property type="protein sequence ID" value="OPUNC06G09630.1"/>
    <property type="gene ID" value="OPUNC06G09630"/>
</dbReference>
<protein>
    <submittedName>
        <fullName evidence="2">Uncharacterized protein</fullName>
    </submittedName>
</protein>
<reference evidence="2" key="2">
    <citation type="submission" date="2018-05" db="EMBL/GenBank/DDBJ databases">
        <title>OpunRS2 (Oryza punctata Reference Sequence Version 2).</title>
        <authorList>
            <person name="Zhang J."/>
            <person name="Kudrna D."/>
            <person name="Lee S."/>
            <person name="Talag J."/>
            <person name="Welchert J."/>
            <person name="Wing R.A."/>
        </authorList>
    </citation>
    <scope>NUCLEOTIDE SEQUENCE [LARGE SCALE GENOMIC DNA]</scope>
</reference>